<dbReference type="Proteomes" id="UP000007267">
    <property type="component" value="Unassembled WGS sequence"/>
</dbReference>
<reference evidence="23" key="4">
    <citation type="submission" date="2025-09" db="UniProtKB">
        <authorList>
            <consortium name="Ensembl"/>
        </authorList>
    </citation>
    <scope>IDENTIFICATION</scope>
</reference>
<feature type="binding site" evidence="16">
    <location>
        <position position="405"/>
    </location>
    <ligand>
        <name>Zn(2+)</name>
        <dbReference type="ChEBI" id="CHEBI:29105"/>
        <note>catalytic</note>
    </ligand>
</feature>
<protein>
    <recommendedName>
        <fullName evidence="18">Aminopeptidase</fullName>
        <ecNumber evidence="18">3.4.11.-</ecNumber>
    </recommendedName>
</protein>
<keyword evidence="7 18" id="KW-0378">Hydrolase</keyword>
<dbReference type="Pfam" id="PF01433">
    <property type="entry name" value="Peptidase_M1"/>
    <property type="match status" value="1"/>
</dbReference>
<dbReference type="GO" id="GO:0016020">
    <property type="term" value="C:membrane"/>
    <property type="evidence" value="ECO:0007669"/>
    <property type="project" value="UniProtKB-SubCell"/>
</dbReference>
<keyword evidence="8 16" id="KW-0862">Zinc</keyword>
<dbReference type="GO" id="GO:0008270">
    <property type="term" value="F:zinc ion binding"/>
    <property type="evidence" value="ECO:0007669"/>
    <property type="project" value="UniProtKB-UniRule"/>
</dbReference>
<keyword evidence="12" id="KW-0472">Membrane</keyword>
<comment type="function">
    <text evidence="14">Metalloprotease which may be important for placentation by regulating biological activity of key peptides at the embryo-maternal interface. Involved in coat pigmentation patterns. During skin development, may be required to establish the periodicity of tabby markings, initiating a pre-pattern at or before hair follicle development.</text>
</comment>
<evidence type="ECO:0000256" key="19">
    <source>
        <dbReference type="SAM" id="MobiDB-lite"/>
    </source>
</evidence>
<gene>
    <name evidence="23" type="primary">LVRN</name>
</gene>
<keyword evidence="3 18" id="KW-0031">Aminopeptidase</keyword>
<feature type="domain" description="Aminopeptidase N-like N-terminal" evidence="22">
    <location>
        <begin position="92"/>
        <end position="293"/>
    </location>
</feature>
<feature type="binding site" evidence="16">
    <location>
        <position position="424"/>
    </location>
    <ligand>
        <name>Zn(2+)</name>
        <dbReference type="ChEBI" id="CHEBI:29105"/>
        <note>catalytic</note>
    </ligand>
</feature>
<dbReference type="EMBL" id="AGCU01161956">
    <property type="status" value="NOT_ANNOTATED_CDS"/>
    <property type="molecule type" value="Genomic_DNA"/>
</dbReference>
<dbReference type="GO" id="GO:0070006">
    <property type="term" value="F:metalloaminopeptidase activity"/>
    <property type="evidence" value="ECO:0007669"/>
    <property type="project" value="TreeGrafter"/>
</dbReference>
<dbReference type="InterPro" id="IPR050344">
    <property type="entry name" value="Peptidase_M1_aminopeptidases"/>
</dbReference>
<comment type="similarity">
    <text evidence="2 18">Belongs to the peptidase M1 family.</text>
</comment>
<dbReference type="InterPro" id="IPR024571">
    <property type="entry name" value="ERAP1-like_C_dom"/>
</dbReference>
<keyword evidence="6 16" id="KW-0479">Metal-binding</keyword>
<evidence type="ECO:0000256" key="9">
    <source>
        <dbReference type="ARBA" id="ARBA00022968"/>
    </source>
</evidence>
<dbReference type="FunFam" id="1.25.50.20:FF:000006">
    <property type="entry name" value="Aminopeptidase"/>
    <property type="match status" value="1"/>
</dbReference>
<keyword evidence="24" id="KW-1185">Reference proteome</keyword>
<dbReference type="InterPro" id="IPR001930">
    <property type="entry name" value="Peptidase_M1"/>
</dbReference>
<feature type="binding site" evidence="16">
    <location>
        <position position="401"/>
    </location>
    <ligand>
        <name>Zn(2+)</name>
        <dbReference type="ChEBI" id="CHEBI:29105"/>
        <note>catalytic</note>
    </ligand>
</feature>
<dbReference type="Pfam" id="PF11838">
    <property type="entry name" value="ERAP1_C"/>
    <property type="match status" value="1"/>
</dbReference>
<reference evidence="23" key="3">
    <citation type="submission" date="2025-08" db="UniProtKB">
        <authorList>
            <consortium name="Ensembl"/>
        </authorList>
    </citation>
    <scope>IDENTIFICATION</scope>
</reference>
<dbReference type="EMBL" id="AGCU01161957">
    <property type="status" value="NOT_ANNOTATED_CDS"/>
    <property type="molecule type" value="Genomic_DNA"/>
</dbReference>
<dbReference type="EMBL" id="AGCU01161961">
    <property type="status" value="NOT_ANNOTATED_CDS"/>
    <property type="molecule type" value="Genomic_DNA"/>
</dbReference>
<keyword evidence="13" id="KW-0325">Glycoprotein</keyword>
<evidence type="ECO:0000256" key="2">
    <source>
        <dbReference type="ARBA" id="ARBA00010136"/>
    </source>
</evidence>
<dbReference type="InterPro" id="IPR014782">
    <property type="entry name" value="Peptidase_M1_dom"/>
</dbReference>
<organism evidence="23 24">
    <name type="scientific">Pelodiscus sinensis</name>
    <name type="common">Chinese softshell turtle</name>
    <name type="synonym">Trionyx sinensis</name>
    <dbReference type="NCBI Taxonomy" id="13735"/>
    <lineage>
        <taxon>Eukaryota</taxon>
        <taxon>Metazoa</taxon>
        <taxon>Chordata</taxon>
        <taxon>Craniata</taxon>
        <taxon>Vertebrata</taxon>
        <taxon>Euteleostomi</taxon>
        <taxon>Archelosauria</taxon>
        <taxon>Testudinata</taxon>
        <taxon>Testudines</taxon>
        <taxon>Cryptodira</taxon>
        <taxon>Trionychia</taxon>
        <taxon>Trionychidae</taxon>
        <taxon>Pelodiscus</taxon>
    </lineage>
</organism>
<evidence type="ECO:0000259" key="22">
    <source>
        <dbReference type="Pfam" id="PF17900"/>
    </source>
</evidence>
<evidence type="ECO:0000313" key="23">
    <source>
        <dbReference type="Ensembl" id="ENSPSIP00000019581.1"/>
    </source>
</evidence>
<evidence type="ECO:0000259" key="20">
    <source>
        <dbReference type="Pfam" id="PF01433"/>
    </source>
</evidence>
<dbReference type="InterPro" id="IPR034016">
    <property type="entry name" value="M1_APN-typ"/>
</dbReference>
<evidence type="ECO:0000256" key="6">
    <source>
        <dbReference type="ARBA" id="ARBA00022723"/>
    </source>
</evidence>
<dbReference type="PANTHER" id="PTHR11533">
    <property type="entry name" value="PROTEASE M1 ZINC METALLOPROTEASE"/>
    <property type="match status" value="1"/>
</dbReference>
<dbReference type="GeneTree" id="ENSGT00940000160535"/>
<dbReference type="InterPro" id="IPR045357">
    <property type="entry name" value="Aminopeptidase_N-like_N"/>
</dbReference>
<dbReference type="EMBL" id="AGCU01161962">
    <property type="status" value="NOT_ANNOTATED_CDS"/>
    <property type="molecule type" value="Genomic_DNA"/>
</dbReference>
<evidence type="ECO:0000256" key="8">
    <source>
        <dbReference type="ARBA" id="ARBA00022833"/>
    </source>
</evidence>
<evidence type="ECO:0000256" key="15">
    <source>
        <dbReference type="PIRSR" id="PIRSR634016-1"/>
    </source>
</evidence>
<dbReference type="PANTHER" id="PTHR11533:SF31">
    <property type="entry name" value="AMINOPEPTIDASE Q"/>
    <property type="match status" value="1"/>
</dbReference>
<evidence type="ECO:0000313" key="24">
    <source>
        <dbReference type="Proteomes" id="UP000007267"/>
    </source>
</evidence>
<feature type="domain" description="ERAP1-like C-terminal" evidence="21">
    <location>
        <begin position="634"/>
        <end position="947"/>
    </location>
</feature>
<proteinExistence type="inferred from homology"/>
<reference evidence="24" key="2">
    <citation type="journal article" date="2013" name="Nat. Genet.">
        <title>The draft genomes of soft-shell turtle and green sea turtle yield insights into the development and evolution of the turtle-specific body plan.</title>
        <authorList>
            <person name="Wang Z."/>
            <person name="Pascual-Anaya J."/>
            <person name="Zadissa A."/>
            <person name="Li W."/>
            <person name="Niimura Y."/>
            <person name="Huang Z."/>
            <person name="Li C."/>
            <person name="White S."/>
            <person name="Xiong Z."/>
            <person name="Fang D."/>
            <person name="Wang B."/>
            <person name="Ming Y."/>
            <person name="Chen Y."/>
            <person name="Zheng Y."/>
            <person name="Kuraku S."/>
            <person name="Pignatelli M."/>
            <person name="Herrero J."/>
            <person name="Beal K."/>
            <person name="Nozawa M."/>
            <person name="Li Q."/>
            <person name="Wang J."/>
            <person name="Zhang H."/>
            <person name="Yu L."/>
            <person name="Shigenobu S."/>
            <person name="Wang J."/>
            <person name="Liu J."/>
            <person name="Flicek P."/>
            <person name="Searle S."/>
            <person name="Wang J."/>
            <person name="Kuratani S."/>
            <person name="Yin Y."/>
            <person name="Aken B."/>
            <person name="Zhang G."/>
            <person name="Irie N."/>
        </authorList>
    </citation>
    <scope>NUCLEOTIDE SEQUENCE [LARGE SCALE GENOMIC DNA]</scope>
    <source>
        <strain evidence="24">Daiwa-1</strain>
    </source>
</reference>
<evidence type="ECO:0000256" key="12">
    <source>
        <dbReference type="ARBA" id="ARBA00023136"/>
    </source>
</evidence>
<dbReference type="EMBL" id="AGCU01161954">
    <property type="status" value="NOT_ANNOTATED_CDS"/>
    <property type="molecule type" value="Genomic_DNA"/>
</dbReference>
<dbReference type="EC" id="3.4.11.-" evidence="18"/>
<comment type="cofactor">
    <cofactor evidence="16 18">
        <name>Zn(2+)</name>
        <dbReference type="ChEBI" id="CHEBI:29105"/>
    </cofactor>
    <text evidence="16 18">Binds 1 zinc ion per subunit.</text>
</comment>
<sequence>MGPKAASGFYLGRKPAALLALLLAALLLALAVLGALYGRCLHEAEELRAAEAPPSPTARPGTAGTGCCTPSPGSTRRPGAWDHPRLPGALLPLHYQLRLWPRVSPGQPAPFGFSGQVNITVRCAQDTDTVLLHSAQLELWGAAVRGPLPEEPARANGGGSIQVEELWLEEEREYAVLELRRSLLAGGSYVLQLSFRGTLSEELDGLFLTHYTDQGQSSMLIASQLEPTYARTVYPCFDEPAMKATFNIVIVHHPSYVALSNMPAIDKTEMKDENGSIWTVTTFNTTLKMSTYITAFVVCDFDYVSRTERGNEIRIWGRKEAIKKGYADYALNITGPLFSFLEDLFNISYPLSKTDLVALPDFGVGAMENWGLMTFQESSLMYNPSDKFRGKKAMICLIVSHELGHQWFGNLVTMNWWNDLWLNEGFASYFEYIGASYMEPRLSLNQIFYYHMLQPVLREDKEIASRSLSMREENIKGPFSLIGLFDIFTYSKGASIIRMLSSFLTDRLFFKALNLYLKAFSFSSASQDDLWTHIQMVVDTQNEVQLPAPVKNIMDSWTCQNGFPILTLNLSTGVISQKQFYNKRTKNDTAYKYGNTWIVPISWIRNGSAQPLVWLDTSSKMFPEMQISDSGHDWILLNMNTIGYYRVNYDPLYLKRLAQLLERDPKAIPVINRLHLLDDAFTLAEKNRAGYIEIESAFGLTKYLAKEDQLFVWYTALSYLIPEPLENIVNKYGIYPFLKKYLLRRMLPIYHYYANIIRQNFSALADEFDHEIYLEKLINTACWLGLQDCLNLSSELYTKWMENPDNEIPLTIKRTICCYGVAMGSEREWEFAWKMYNHNNSTELDKNIMLSALRCTRESWLLRRYLQYSLNNSFSNTTVIIISNVAATAIGHRIAWEFVTENWLLLNERYGKNRILLQLLKSMENFVNTDLQIQELQLFYNTTLHEDLRISATEMLQFAKFTNKERRKVIARFADWLRKNIDD</sequence>
<evidence type="ECO:0000256" key="11">
    <source>
        <dbReference type="ARBA" id="ARBA00023049"/>
    </source>
</evidence>
<evidence type="ECO:0000256" key="10">
    <source>
        <dbReference type="ARBA" id="ARBA00022989"/>
    </source>
</evidence>
<dbReference type="InterPro" id="IPR042097">
    <property type="entry name" value="Aminopeptidase_N-like_N_sf"/>
</dbReference>
<dbReference type="FunFam" id="2.60.40.1910:FF:000005">
    <property type="entry name" value="Aminopeptidase"/>
    <property type="match status" value="1"/>
</dbReference>
<dbReference type="Gene3D" id="2.60.40.1910">
    <property type="match status" value="1"/>
</dbReference>
<dbReference type="EMBL" id="AGCU01161959">
    <property type="status" value="NOT_ANNOTATED_CDS"/>
    <property type="molecule type" value="Genomic_DNA"/>
</dbReference>
<evidence type="ECO:0000256" key="1">
    <source>
        <dbReference type="ARBA" id="ARBA00004606"/>
    </source>
</evidence>
<dbReference type="FunFam" id="1.10.390.10:FF:000015">
    <property type="entry name" value="Aminopeptidase"/>
    <property type="match status" value="1"/>
</dbReference>
<keyword evidence="10" id="KW-1133">Transmembrane helix</keyword>
<dbReference type="GO" id="GO:0042277">
    <property type="term" value="F:peptide binding"/>
    <property type="evidence" value="ECO:0007669"/>
    <property type="project" value="TreeGrafter"/>
</dbReference>
<evidence type="ECO:0000256" key="3">
    <source>
        <dbReference type="ARBA" id="ARBA00022438"/>
    </source>
</evidence>
<dbReference type="EMBL" id="AGCU01161955">
    <property type="status" value="NOT_ANNOTATED_CDS"/>
    <property type="molecule type" value="Genomic_DNA"/>
</dbReference>
<feature type="site" description="Transition state stabilizer" evidence="17">
    <location>
        <position position="490"/>
    </location>
</feature>
<dbReference type="InterPro" id="IPR027268">
    <property type="entry name" value="Peptidase_M4/M1_CTD_sf"/>
</dbReference>
<dbReference type="EMBL" id="AGCU01161958">
    <property type="status" value="NOT_ANNOTATED_CDS"/>
    <property type="molecule type" value="Genomic_DNA"/>
</dbReference>
<keyword evidence="4 18" id="KW-0645">Protease</keyword>
<feature type="region of interest" description="Disordered" evidence="19">
    <location>
        <begin position="49"/>
        <end position="82"/>
    </location>
</feature>
<dbReference type="HOGENOM" id="CLU_003705_2_0_1"/>
<dbReference type="Gene3D" id="1.25.50.20">
    <property type="match status" value="1"/>
</dbReference>
<reference evidence="24" key="1">
    <citation type="submission" date="2011-10" db="EMBL/GenBank/DDBJ databases">
        <authorList>
            <consortium name="Soft-shell Turtle Genome Consortium"/>
        </authorList>
    </citation>
    <scope>NUCLEOTIDE SEQUENCE [LARGE SCALE GENOMIC DNA]</scope>
    <source>
        <strain evidence="24">Daiwa-1</strain>
    </source>
</reference>
<dbReference type="GO" id="GO:0005615">
    <property type="term" value="C:extracellular space"/>
    <property type="evidence" value="ECO:0007669"/>
    <property type="project" value="TreeGrafter"/>
</dbReference>
<dbReference type="SUPFAM" id="SSF63737">
    <property type="entry name" value="Leukotriene A4 hydrolase N-terminal domain"/>
    <property type="match status" value="1"/>
</dbReference>
<accession>K7GH20</accession>
<evidence type="ECO:0000256" key="7">
    <source>
        <dbReference type="ARBA" id="ARBA00022801"/>
    </source>
</evidence>
<evidence type="ECO:0000256" key="13">
    <source>
        <dbReference type="ARBA" id="ARBA00023180"/>
    </source>
</evidence>
<name>K7GH20_PELSI</name>
<dbReference type="GO" id="GO:0043171">
    <property type="term" value="P:peptide catabolic process"/>
    <property type="evidence" value="ECO:0007669"/>
    <property type="project" value="TreeGrafter"/>
</dbReference>
<evidence type="ECO:0000256" key="17">
    <source>
        <dbReference type="PIRSR" id="PIRSR634016-4"/>
    </source>
</evidence>
<evidence type="ECO:0000259" key="21">
    <source>
        <dbReference type="Pfam" id="PF11838"/>
    </source>
</evidence>
<evidence type="ECO:0000256" key="18">
    <source>
        <dbReference type="RuleBase" id="RU364040"/>
    </source>
</evidence>
<dbReference type="GO" id="GO:0006508">
    <property type="term" value="P:proteolysis"/>
    <property type="evidence" value="ECO:0007669"/>
    <property type="project" value="UniProtKB-KW"/>
</dbReference>
<dbReference type="Pfam" id="PF17900">
    <property type="entry name" value="Peptidase_M1_N"/>
    <property type="match status" value="1"/>
</dbReference>
<evidence type="ECO:0000256" key="16">
    <source>
        <dbReference type="PIRSR" id="PIRSR634016-3"/>
    </source>
</evidence>
<feature type="active site" description="Proton acceptor" evidence="15">
    <location>
        <position position="402"/>
    </location>
</feature>
<comment type="subcellular location">
    <subcellularLocation>
        <location evidence="1">Membrane</location>
        <topology evidence="1">Single-pass type II membrane protein</topology>
    </subcellularLocation>
</comment>
<evidence type="ECO:0000256" key="14">
    <source>
        <dbReference type="ARBA" id="ARBA00057863"/>
    </source>
</evidence>
<dbReference type="OMA" id="RHFQMAV"/>
<dbReference type="PRINTS" id="PR00756">
    <property type="entry name" value="ALADIPTASE"/>
</dbReference>
<dbReference type="FunFam" id="2.60.40.1730:FF:000012">
    <property type="entry name" value="Aminopeptidase N"/>
    <property type="match status" value="1"/>
</dbReference>
<dbReference type="CDD" id="cd09601">
    <property type="entry name" value="M1_APN-Q_like"/>
    <property type="match status" value="1"/>
</dbReference>
<dbReference type="Gene3D" id="1.10.390.10">
    <property type="entry name" value="Neutral Protease Domain 2"/>
    <property type="match status" value="1"/>
</dbReference>
<dbReference type="SUPFAM" id="SSF55486">
    <property type="entry name" value="Metalloproteases ('zincins'), catalytic domain"/>
    <property type="match status" value="1"/>
</dbReference>
<dbReference type="eggNOG" id="KOG1046">
    <property type="taxonomic scope" value="Eukaryota"/>
</dbReference>
<dbReference type="STRING" id="13735.ENSPSIP00000019581"/>
<feature type="domain" description="Peptidase M1 membrane alanine aminopeptidase" evidence="20">
    <location>
        <begin position="329"/>
        <end position="557"/>
    </location>
</feature>
<dbReference type="EMBL" id="AGCU01161960">
    <property type="status" value="NOT_ANNOTATED_CDS"/>
    <property type="molecule type" value="Genomic_DNA"/>
</dbReference>
<dbReference type="GO" id="GO:0005737">
    <property type="term" value="C:cytoplasm"/>
    <property type="evidence" value="ECO:0007669"/>
    <property type="project" value="TreeGrafter"/>
</dbReference>
<dbReference type="Ensembl" id="ENSPSIT00000019672.1">
    <property type="protein sequence ID" value="ENSPSIP00000019581.1"/>
    <property type="gene ID" value="ENSPSIG00000017294.1"/>
</dbReference>
<dbReference type="Gene3D" id="2.60.40.1730">
    <property type="entry name" value="tricorn interacting facor f3 domain"/>
    <property type="match status" value="1"/>
</dbReference>
<dbReference type="AlphaFoldDB" id="K7GH20"/>
<keyword evidence="5" id="KW-0812">Transmembrane</keyword>
<keyword evidence="11 18" id="KW-0482">Metalloprotease</keyword>
<evidence type="ECO:0000256" key="5">
    <source>
        <dbReference type="ARBA" id="ARBA00022692"/>
    </source>
</evidence>
<evidence type="ECO:0000256" key="4">
    <source>
        <dbReference type="ARBA" id="ARBA00022670"/>
    </source>
</evidence>
<keyword evidence="9" id="KW-0735">Signal-anchor</keyword>